<organism evidence="2 3">
    <name type="scientific">Spirodela intermedia</name>
    <name type="common">Intermediate duckweed</name>
    <dbReference type="NCBI Taxonomy" id="51605"/>
    <lineage>
        <taxon>Eukaryota</taxon>
        <taxon>Viridiplantae</taxon>
        <taxon>Streptophyta</taxon>
        <taxon>Embryophyta</taxon>
        <taxon>Tracheophyta</taxon>
        <taxon>Spermatophyta</taxon>
        <taxon>Magnoliopsida</taxon>
        <taxon>Liliopsida</taxon>
        <taxon>Araceae</taxon>
        <taxon>Lemnoideae</taxon>
        <taxon>Spirodela</taxon>
    </lineage>
</organism>
<reference evidence="2" key="1">
    <citation type="submission" date="2020-02" db="EMBL/GenBank/DDBJ databases">
        <authorList>
            <person name="Scholz U."/>
            <person name="Mascher M."/>
            <person name="Fiebig A."/>
        </authorList>
    </citation>
    <scope>NUCLEOTIDE SEQUENCE</scope>
</reference>
<protein>
    <submittedName>
        <fullName evidence="2">Uncharacterized protein</fullName>
    </submittedName>
</protein>
<feature type="region of interest" description="Disordered" evidence="1">
    <location>
        <begin position="134"/>
        <end position="156"/>
    </location>
</feature>
<evidence type="ECO:0000256" key="1">
    <source>
        <dbReference type="SAM" id="MobiDB-lite"/>
    </source>
</evidence>
<proteinExistence type="predicted"/>
<evidence type="ECO:0000313" key="3">
    <source>
        <dbReference type="Proteomes" id="UP000663760"/>
    </source>
</evidence>
<feature type="compositionally biased region" description="Polar residues" evidence="1">
    <location>
        <begin position="141"/>
        <end position="156"/>
    </location>
</feature>
<dbReference type="AlphaFoldDB" id="A0A7I8KC05"/>
<dbReference type="EMBL" id="LR746267">
    <property type="protein sequence ID" value="CAA7395319.1"/>
    <property type="molecule type" value="Genomic_DNA"/>
</dbReference>
<sequence>MASLARPSVCVRHHSFTSLTSPDNPPPYYPPSLPASLFFVQPTSSVCSGSLVDPPSFCVTASSTWPGRQLRMHDFTTPRKALFLSRPTSKLYSDMTYVILNGHEPEYNTFYAKVVSNLKSYDLHISKQTEEKTLKKIPPSANLSQSAQNWDRNNQG</sequence>
<evidence type="ECO:0000313" key="2">
    <source>
        <dbReference type="EMBL" id="CAA7395319.1"/>
    </source>
</evidence>
<dbReference type="Proteomes" id="UP000663760">
    <property type="component" value="Chromosome 4"/>
</dbReference>
<accession>A0A7I8KC05</accession>
<gene>
    <name evidence="2" type="ORF">SI8410_04005980</name>
</gene>
<name>A0A7I8KC05_SPIIN</name>
<keyword evidence="3" id="KW-1185">Reference proteome</keyword>